<evidence type="ECO:0000313" key="9">
    <source>
        <dbReference type="EMBL" id="GMS84499.1"/>
    </source>
</evidence>
<organism evidence="9 10">
    <name type="scientific">Pristionchus entomophagus</name>
    <dbReference type="NCBI Taxonomy" id="358040"/>
    <lineage>
        <taxon>Eukaryota</taxon>
        <taxon>Metazoa</taxon>
        <taxon>Ecdysozoa</taxon>
        <taxon>Nematoda</taxon>
        <taxon>Chromadorea</taxon>
        <taxon>Rhabditida</taxon>
        <taxon>Rhabditina</taxon>
        <taxon>Diplogasteromorpha</taxon>
        <taxon>Diplogasteroidea</taxon>
        <taxon>Neodiplogasteridae</taxon>
        <taxon>Pristionchus</taxon>
    </lineage>
</organism>
<name>A0AAV5SNK4_9BILA</name>
<protein>
    <recommendedName>
        <fullName evidence="4">Ras modification protein ERF4</fullName>
    </recommendedName>
</protein>
<dbReference type="GO" id="GO:0006612">
    <property type="term" value="P:protein targeting to membrane"/>
    <property type="evidence" value="ECO:0007669"/>
    <property type="project" value="TreeGrafter"/>
</dbReference>
<dbReference type="PANTHER" id="PTHR13254">
    <property type="entry name" value="GOLGI AUTOANTIGEN, GOLGIN SUBFAMILY A, 7"/>
    <property type="match status" value="1"/>
</dbReference>
<comment type="subcellular location">
    <subcellularLocation>
        <location evidence="1">Endoplasmic reticulum membrane</location>
        <topology evidence="1">Peripheral membrane protein</topology>
    </subcellularLocation>
</comment>
<dbReference type="InterPro" id="IPR051371">
    <property type="entry name" value="Ras_palmitoyltransferase"/>
</dbReference>
<evidence type="ECO:0000259" key="8">
    <source>
        <dbReference type="Pfam" id="PF10256"/>
    </source>
</evidence>
<dbReference type="EMBL" id="BTSX01000002">
    <property type="protein sequence ID" value="GMS84499.1"/>
    <property type="molecule type" value="Genomic_DNA"/>
</dbReference>
<evidence type="ECO:0000256" key="3">
    <source>
        <dbReference type="ARBA" id="ARBA00011396"/>
    </source>
</evidence>
<evidence type="ECO:0000256" key="5">
    <source>
        <dbReference type="ARBA" id="ARBA00022824"/>
    </source>
</evidence>
<evidence type="ECO:0000313" key="10">
    <source>
        <dbReference type="Proteomes" id="UP001432027"/>
    </source>
</evidence>
<evidence type="ECO:0000256" key="2">
    <source>
        <dbReference type="ARBA" id="ARBA00007732"/>
    </source>
</evidence>
<dbReference type="AlphaFoldDB" id="A0AAV5SNK4"/>
<feature type="non-terminal residue" evidence="9">
    <location>
        <position position="1"/>
    </location>
</feature>
<dbReference type="GO" id="GO:0002178">
    <property type="term" value="C:palmitoyltransferase complex"/>
    <property type="evidence" value="ECO:0007669"/>
    <property type="project" value="TreeGrafter"/>
</dbReference>
<proteinExistence type="inferred from homology"/>
<comment type="similarity">
    <text evidence="2">Belongs to the ERF4 family.</text>
</comment>
<accession>A0AAV5SNK4</accession>
<evidence type="ECO:0000256" key="1">
    <source>
        <dbReference type="ARBA" id="ARBA00004406"/>
    </source>
</evidence>
<dbReference type="Pfam" id="PF10256">
    <property type="entry name" value="Erf4"/>
    <property type="match status" value="1"/>
</dbReference>
<keyword evidence="10" id="KW-1185">Reference proteome</keyword>
<dbReference type="PANTHER" id="PTHR13254:SF0">
    <property type="entry name" value="GOLGIN SUBFAMILY A MEMBER 7_ERF4 DOMAIN-CONTAINING PROTEIN"/>
    <property type="match status" value="1"/>
</dbReference>
<gene>
    <name evidence="9" type="ORF">PENTCL1PPCAC_6674</name>
</gene>
<reference evidence="9" key="1">
    <citation type="submission" date="2023-10" db="EMBL/GenBank/DDBJ databases">
        <title>Genome assembly of Pristionchus species.</title>
        <authorList>
            <person name="Yoshida K."/>
            <person name="Sommer R.J."/>
        </authorList>
    </citation>
    <scope>NUCLEOTIDE SEQUENCE</scope>
    <source>
        <strain evidence="9">RS0144</strain>
    </source>
</reference>
<dbReference type="Proteomes" id="UP001432027">
    <property type="component" value="Unassembled WGS sequence"/>
</dbReference>
<keyword evidence="6" id="KW-0472">Membrane</keyword>
<comment type="caution">
    <text evidence="9">The sequence shown here is derived from an EMBL/GenBank/DDBJ whole genome shotgun (WGS) entry which is preliminary data.</text>
</comment>
<evidence type="ECO:0000256" key="7">
    <source>
        <dbReference type="SAM" id="MobiDB-lite"/>
    </source>
</evidence>
<evidence type="ECO:0000256" key="4">
    <source>
        <dbReference type="ARBA" id="ARBA00018463"/>
    </source>
</evidence>
<comment type="subunit">
    <text evidence="3">Interacts with ERF2.</text>
</comment>
<feature type="region of interest" description="Disordered" evidence="7">
    <location>
        <begin position="1"/>
        <end position="21"/>
    </location>
</feature>
<sequence length="160" mass="18259">ACRMADDGNSPGGMNNSYSNREPEATALNKRKSLFIARDYSKGLGVRFDRTYPPQLHGLISEEEWSSTIDKVNEIFEEAEKVCAASVSETVFGCLTCYIFRCFTQTHYEKKLFELNEFLDDRNHEVFGPVGLLLRDPMHRGLRVLEIAYVTEEESSEYAV</sequence>
<feature type="domain" description="Golgin subfamily A member 7/ERF4" evidence="8">
    <location>
        <begin position="35"/>
        <end position="146"/>
    </location>
</feature>
<dbReference type="GO" id="GO:0005789">
    <property type="term" value="C:endoplasmic reticulum membrane"/>
    <property type="evidence" value="ECO:0007669"/>
    <property type="project" value="UniProtKB-SubCell"/>
</dbReference>
<evidence type="ECO:0000256" key="6">
    <source>
        <dbReference type="ARBA" id="ARBA00023136"/>
    </source>
</evidence>
<keyword evidence="5" id="KW-0256">Endoplasmic reticulum</keyword>
<dbReference type="InterPro" id="IPR019383">
    <property type="entry name" value="Golgin_A_7/ERF4"/>
</dbReference>